<dbReference type="InterPro" id="IPR052115">
    <property type="entry name" value="NEXT_complex_subunit_ZCCHC8"/>
</dbReference>
<evidence type="ECO:0000313" key="2">
    <source>
        <dbReference type="EMBL" id="CAK9175987.1"/>
    </source>
</evidence>
<dbReference type="Proteomes" id="UP001642360">
    <property type="component" value="Unassembled WGS sequence"/>
</dbReference>
<comment type="caution">
    <text evidence="2">The sequence shown here is derived from an EMBL/GenBank/DDBJ whole genome shotgun (WGS) entry which is preliminary data.</text>
</comment>
<proteinExistence type="predicted"/>
<feature type="region of interest" description="Disordered" evidence="1">
    <location>
        <begin position="1"/>
        <end position="46"/>
    </location>
</feature>
<sequence>METEDLRSLPASSTLGSGRENNNSRDSVEPGEADSLPTNSEVKDRNLKVEIHRNDSFSSAVHAENGCTIVQGESRLSNHKRDGSPISRHAVDESPISGVKRSRITVVEQQPSVHIMYNSLPRDSKQKLEELLRQWSEWHAQHCSSCQDSNEMLESGEETYFPALCVGLDKPSAVTIREDVNLKQLAGGGSLCVTSVCEGGGSLTLSNFVGHGAVCGPSSLATMEKDIKRE</sequence>
<gene>
    <name evidence="2" type="ORF">ILEXP_LOCUS45821</name>
</gene>
<dbReference type="EMBL" id="CAUOFW020006725">
    <property type="protein sequence ID" value="CAK9175987.1"/>
    <property type="molecule type" value="Genomic_DNA"/>
</dbReference>
<reference evidence="2 3" key="1">
    <citation type="submission" date="2024-02" db="EMBL/GenBank/DDBJ databases">
        <authorList>
            <person name="Vignale AGUSTIN F."/>
            <person name="Sosa J E."/>
            <person name="Modenutti C."/>
        </authorList>
    </citation>
    <scope>NUCLEOTIDE SEQUENCE [LARGE SCALE GENOMIC DNA]</scope>
</reference>
<dbReference type="AlphaFoldDB" id="A0ABC8U2W5"/>
<evidence type="ECO:0000313" key="3">
    <source>
        <dbReference type="Proteomes" id="UP001642360"/>
    </source>
</evidence>
<feature type="region of interest" description="Disordered" evidence="1">
    <location>
        <begin position="75"/>
        <end position="94"/>
    </location>
</feature>
<keyword evidence="3" id="KW-1185">Reference proteome</keyword>
<name>A0ABC8U2W5_9AQUA</name>
<feature type="compositionally biased region" description="Polar residues" evidence="1">
    <location>
        <begin position="10"/>
        <end position="21"/>
    </location>
</feature>
<dbReference type="PANTHER" id="PTHR13316">
    <property type="entry name" value="ZINC FINGER, CCHC DOMAIN CONTAINING 8"/>
    <property type="match status" value="1"/>
</dbReference>
<dbReference type="PANTHER" id="PTHR13316:SF0">
    <property type="entry name" value="ZINC FINGER CCHC DOMAIN-CONTAINING PROTEIN 8"/>
    <property type="match status" value="1"/>
</dbReference>
<evidence type="ECO:0000256" key="1">
    <source>
        <dbReference type="SAM" id="MobiDB-lite"/>
    </source>
</evidence>
<organism evidence="2 3">
    <name type="scientific">Ilex paraguariensis</name>
    <name type="common">yerba mate</name>
    <dbReference type="NCBI Taxonomy" id="185542"/>
    <lineage>
        <taxon>Eukaryota</taxon>
        <taxon>Viridiplantae</taxon>
        <taxon>Streptophyta</taxon>
        <taxon>Embryophyta</taxon>
        <taxon>Tracheophyta</taxon>
        <taxon>Spermatophyta</taxon>
        <taxon>Magnoliopsida</taxon>
        <taxon>eudicotyledons</taxon>
        <taxon>Gunneridae</taxon>
        <taxon>Pentapetalae</taxon>
        <taxon>asterids</taxon>
        <taxon>campanulids</taxon>
        <taxon>Aquifoliales</taxon>
        <taxon>Aquifoliaceae</taxon>
        <taxon>Ilex</taxon>
    </lineage>
</organism>
<accession>A0ABC8U2W5</accession>
<protein>
    <submittedName>
        <fullName evidence="2">Uncharacterized protein</fullName>
    </submittedName>
</protein>